<accession>A0A8B2P0T0</accession>
<keyword evidence="1" id="KW-0812">Transmembrane</keyword>
<gene>
    <name evidence="3" type="ORF">DLJ53_04575</name>
</gene>
<proteinExistence type="predicted"/>
<keyword evidence="4" id="KW-1185">Reference proteome</keyword>
<evidence type="ECO:0000256" key="2">
    <source>
        <dbReference type="SAM" id="SignalP"/>
    </source>
</evidence>
<keyword evidence="1" id="KW-0472">Membrane</keyword>
<evidence type="ECO:0000313" key="3">
    <source>
        <dbReference type="EMBL" id="RAI03756.1"/>
    </source>
</evidence>
<evidence type="ECO:0000256" key="1">
    <source>
        <dbReference type="SAM" id="Phobius"/>
    </source>
</evidence>
<keyword evidence="1" id="KW-1133">Transmembrane helix</keyword>
<reference evidence="3 4" key="1">
    <citation type="submission" date="2018-05" db="EMBL/GenBank/DDBJ databases">
        <title>Acuticoccus sediminis sp. nov., isolated from deep-sea sediment of Indian Ocean.</title>
        <authorList>
            <person name="Liu X."/>
            <person name="Lai Q."/>
            <person name="Du Y."/>
            <person name="Sun F."/>
            <person name="Zhang X."/>
            <person name="Wang S."/>
            <person name="Shao Z."/>
        </authorList>
    </citation>
    <scope>NUCLEOTIDE SEQUENCE [LARGE SCALE GENOMIC DNA]</scope>
    <source>
        <strain evidence="3 4">PTG4-2</strain>
    </source>
</reference>
<sequence>MKTTIAAFTAAAIGFTALTATATTSAQAAPLGAPVAQAVQVDENITTVGHHHRRRNAATAAGIVIGLSALALGAAAASQPRQRCYIETIEVWSPRRQAYILKEREVCH</sequence>
<protein>
    <submittedName>
        <fullName evidence="3">Uncharacterized protein</fullName>
    </submittedName>
</protein>
<feature type="chain" id="PRO_5032373881" evidence="2">
    <location>
        <begin position="29"/>
        <end position="108"/>
    </location>
</feature>
<name>A0A8B2P0T0_9HYPH</name>
<feature type="transmembrane region" description="Helical" evidence="1">
    <location>
        <begin position="57"/>
        <end position="77"/>
    </location>
</feature>
<feature type="signal peptide" evidence="2">
    <location>
        <begin position="1"/>
        <end position="28"/>
    </location>
</feature>
<comment type="caution">
    <text evidence="3">The sequence shown here is derived from an EMBL/GenBank/DDBJ whole genome shotgun (WGS) entry which is preliminary data.</text>
</comment>
<evidence type="ECO:0000313" key="4">
    <source>
        <dbReference type="Proteomes" id="UP000249590"/>
    </source>
</evidence>
<dbReference type="Proteomes" id="UP000249590">
    <property type="component" value="Unassembled WGS sequence"/>
</dbReference>
<dbReference type="AlphaFoldDB" id="A0A8B2P0T0"/>
<dbReference type="EMBL" id="QHHQ01000001">
    <property type="protein sequence ID" value="RAI03756.1"/>
    <property type="molecule type" value="Genomic_DNA"/>
</dbReference>
<organism evidence="3 4">
    <name type="scientific">Acuticoccus sediminis</name>
    <dbReference type="NCBI Taxonomy" id="2184697"/>
    <lineage>
        <taxon>Bacteria</taxon>
        <taxon>Pseudomonadati</taxon>
        <taxon>Pseudomonadota</taxon>
        <taxon>Alphaproteobacteria</taxon>
        <taxon>Hyphomicrobiales</taxon>
        <taxon>Amorphaceae</taxon>
        <taxon>Acuticoccus</taxon>
    </lineage>
</organism>
<dbReference type="RefSeq" id="WP_111342726.1">
    <property type="nucleotide sequence ID" value="NZ_JAIWKD010000001.1"/>
</dbReference>
<keyword evidence="2" id="KW-0732">Signal</keyword>